<dbReference type="EMBL" id="PTQR01000053">
    <property type="protein sequence ID" value="TKX23712.1"/>
    <property type="molecule type" value="Genomic_DNA"/>
</dbReference>
<reference evidence="1 2" key="1">
    <citation type="submission" date="2018-02" db="EMBL/GenBank/DDBJ databases">
        <title>Draft genome sequences of Elsinoe sp., causing black scab on jojoba.</title>
        <authorList>
            <person name="Stodart B."/>
            <person name="Jeffress S."/>
            <person name="Ash G."/>
            <person name="Arun Chinnappa K."/>
        </authorList>
    </citation>
    <scope>NUCLEOTIDE SEQUENCE [LARGE SCALE GENOMIC DNA]</scope>
    <source>
        <strain evidence="1 2">Hillstone_2</strain>
    </source>
</reference>
<dbReference type="AlphaFoldDB" id="A0A4V6DU92"/>
<dbReference type="Proteomes" id="UP000308133">
    <property type="component" value="Unassembled WGS sequence"/>
</dbReference>
<protein>
    <submittedName>
        <fullName evidence="1">Uncharacterized protein</fullName>
    </submittedName>
</protein>
<evidence type="ECO:0000313" key="1">
    <source>
        <dbReference type="EMBL" id="TKX23712.1"/>
    </source>
</evidence>
<evidence type="ECO:0000313" key="2">
    <source>
        <dbReference type="Proteomes" id="UP000308133"/>
    </source>
</evidence>
<organism evidence="1 2">
    <name type="scientific">Elsinoe australis</name>
    <dbReference type="NCBI Taxonomy" id="40998"/>
    <lineage>
        <taxon>Eukaryota</taxon>
        <taxon>Fungi</taxon>
        <taxon>Dikarya</taxon>
        <taxon>Ascomycota</taxon>
        <taxon>Pezizomycotina</taxon>
        <taxon>Dothideomycetes</taxon>
        <taxon>Dothideomycetidae</taxon>
        <taxon>Myriangiales</taxon>
        <taxon>Elsinoaceae</taxon>
        <taxon>Elsinoe</taxon>
    </lineage>
</organism>
<name>A0A4V6DU92_9PEZI</name>
<accession>A0A4V6DU92</accession>
<proteinExistence type="predicted"/>
<comment type="caution">
    <text evidence="1">The sequence shown here is derived from an EMBL/GenBank/DDBJ whole genome shotgun (WGS) entry which is preliminary data.</text>
</comment>
<gene>
    <name evidence="1" type="ORF">C1H76_4229</name>
</gene>
<sequence length="406" mass="45824">MVEYSDINLEEEPCLFLSCGHFFTHKTLDQDMKLSTYYEMDNSGHPTAMHNQTIPLDLSIGDIGCPLCKEIPLSSSRYAVPARIALLVTSTRRVADAAQHPYTNLLNTLSNLATTLHSTSPYTTFFKSDFFIVRPTKDILDLLCRTFDTTRSRYEPLYQLHNHITTVLDTLDFPFWQIQQLLITSNTDRGLARFEIDPLRNYHAKSRIRLLCLQLRTVLAILSDYLNITTRTPALSARDRTFDSRLARQECNEIMDNAAKAGDYAHEVEGNLLWICFAVLQLSHCMATREDGKRYDELRREAKVGLLRVQKIMRARGKETEEMVAMVKVVEQLVGYVERGEGVGVDLTRVLVPAIGLGAMGGSQSQTGAVDVGRSHRVGTAKGKENVAFTGQGVEELKEKIRRLMM</sequence>